<sequence length="71" mass="8080">MHIEDIKESHLAADAGFDHSIEIPSTLCNSLQKNYQELKYSFNSSLIDRILDSFWMINKKTAAMSRAETSS</sequence>
<reference evidence="1 2" key="1">
    <citation type="submission" date="2015-04" db="EMBL/GenBank/DDBJ databases">
        <authorList>
            <person name="Syromyatnikov M.Y."/>
            <person name="Popov V.N."/>
        </authorList>
    </citation>
    <scope>NUCLEOTIDE SEQUENCE [LARGE SCALE GENOMIC DNA]</scope>
</reference>
<gene>
    <name evidence="1" type="ORF">CLUMA_CG017882</name>
</gene>
<protein>
    <submittedName>
        <fullName evidence="1">CLUMA_CG017882, isoform A</fullName>
    </submittedName>
</protein>
<evidence type="ECO:0000313" key="2">
    <source>
        <dbReference type="Proteomes" id="UP000183832"/>
    </source>
</evidence>
<keyword evidence="2" id="KW-1185">Reference proteome</keyword>
<dbReference type="AlphaFoldDB" id="A0A1J1IXA3"/>
<dbReference type="Proteomes" id="UP000183832">
    <property type="component" value="Unassembled WGS sequence"/>
</dbReference>
<name>A0A1J1IXA3_9DIPT</name>
<organism evidence="1 2">
    <name type="scientific">Clunio marinus</name>
    <dbReference type="NCBI Taxonomy" id="568069"/>
    <lineage>
        <taxon>Eukaryota</taxon>
        <taxon>Metazoa</taxon>
        <taxon>Ecdysozoa</taxon>
        <taxon>Arthropoda</taxon>
        <taxon>Hexapoda</taxon>
        <taxon>Insecta</taxon>
        <taxon>Pterygota</taxon>
        <taxon>Neoptera</taxon>
        <taxon>Endopterygota</taxon>
        <taxon>Diptera</taxon>
        <taxon>Nematocera</taxon>
        <taxon>Chironomoidea</taxon>
        <taxon>Chironomidae</taxon>
        <taxon>Clunio</taxon>
    </lineage>
</organism>
<accession>A0A1J1IXA3</accession>
<evidence type="ECO:0000313" key="1">
    <source>
        <dbReference type="EMBL" id="CRL04829.1"/>
    </source>
</evidence>
<proteinExistence type="predicted"/>
<dbReference type="EMBL" id="CVRI01000063">
    <property type="protein sequence ID" value="CRL04829.1"/>
    <property type="molecule type" value="Genomic_DNA"/>
</dbReference>